<evidence type="ECO:0000256" key="2">
    <source>
        <dbReference type="ARBA" id="ARBA00007092"/>
    </source>
</evidence>
<evidence type="ECO:0000256" key="1">
    <source>
        <dbReference type="ARBA" id="ARBA00001946"/>
    </source>
</evidence>
<sequence>MRIITLHVDGLEQAVKNGLYQWLSSADVDVVAIQNLKAKEYQLSDDVLYPEGFNAYFFDAAEDNYSGVAILTRDVPKAIMTGLAHAEWDMQGRFIQADFDHVSVASVLFPTIDEHNTLEDKLEFQQVFLEHLQKTRRKRREFIFCGNFEAAHKTVDIQDWKNAQDTPGFMPEERAWFDQIFGPVEFTDAFREANFGENQFTWWPDEESQRRDQSGWRIDYQICTPGVRQYVVEARIEKAPQFGKHAAVMIEYEFDEEI</sequence>
<keyword evidence="4" id="KW-0378">Hydrolase</keyword>
<dbReference type="InterPro" id="IPR005135">
    <property type="entry name" value="Endo/exonuclease/phosphatase"/>
</dbReference>
<organism evidence="8 9">
    <name type="scientific">Thalassolituus maritimus</name>
    <dbReference type="NCBI Taxonomy" id="484498"/>
    <lineage>
        <taxon>Bacteria</taxon>
        <taxon>Pseudomonadati</taxon>
        <taxon>Pseudomonadota</taxon>
        <taxon>Gammaproteobacteria</taxon>
        <taxon>Oceanospirillales</taxon>
        <taxon>Oceanospirillaceae</taxon>
        <taxon>Thalassolituus</taxon>
    </lineage>
</organism>
<dbReference type="EMBL" id="FTOH01000008">
    <property type="protein sequence ID" value="SIT05105.1"/>
    <property type="molecule type" value="Genomic_DNA"/>
</dbReference>
<keyword evidence="9" id="KW-1185">Reference proteome</keyword>
<proteinExistence type="inferred from homology"/>
<dbReference type="InterPro" id="IPR004808">
    <property type="entry name" value="AP_endonuc_1"/>
</dbReference>
<dbReference type="STRING" id="484498.SAMN05421686_108114"/>
<keyword evidence="5" id="KW-0460">Magnesium</keyword>
<dbReference type="GO" id="GO:0006281">
    <property type="term" value="P:DNA repair"/>
    <property type="evidence" value="ECO:0007669"/>
    <property type="project" value="InterPro"/>
</dbReference>
<comment type="cofactor">
    <cofactor evidence="1">
        <name>Mg(2+)</name>
        <dbReference type="ChEBI" id="CHEBI:18420"/>
    </cofactor>
</comment>
<comment type="similarity">
    <text evidence="2">Belongs to the DNA repair enzymes AP/ExoA family.</text>
</comment>
<evidence type="ECO:0000259" key="7">
    <source>
        <dbReference type="Pfam" id="PF03372"/>
    </source>
</evidence>
<dbReference type="PROSITE" id="PS51435">
    <property type="entry name" value="AP_NUCLEASE_F1_4"/>
    <property type="match status" value="1"/>
</dbReference>
<evidence type="ECO:0000256" key="5">
    <source>
        <dbReference type="ARBA" id="ARBA00022842"/>
    </source>
</evidence>
<name>A0A1N7P395_9GAMM</name>
<dbReference type="CDD" id="cd10281">
    <property type="entry name" value="Nape_like_AP-endo"/>
    <property type="match status" value="1"/>
</dbReference>
<dbReference type="Gene3D" id="3.60.10.10">
    <property type="entry name" value="Endonuclease/exonuclease/phosphatase"/>
    <property type="match status" value="1"/>
</dbReference>
<dbReference type="AlphaFoldDB" id="A0A1N7P395"/>
<dbReference type="SUPFAM" id="SSF56219">
    <property type="entry name" value="DNase I-like"/>
    <property type="match status" value="1"/>
</dbReference>
<evidence type="ECO:0000256" key="6">
    <source>
        <dbReference type="PIRSR" id="PIRSR604808-3"/>
    </source>
</evidence>
<dbReference type="InterPro" id="IPR036691">
    <property type="entry name" value="Endo/exonu/phosph_ase_sf"/>
</dbReference>
<feature type="site" description="Important for catalytic activity" evidence="6">
    <location>
        <position position="219"/>
    </location>
</feature>
<dbReference type="GO" id="GO:0008311">
    <property type="term" value="F:double-stranded DNA 3'-5' DNA exonuclease activity"/>
    <property type="evidence" value="ECO:0007669"/>
    <property type="project" value="InterPro"/>
</dbReference>
<dbReference type="PANTHER" id="PTHR43250">
    <property type="entry name" value="EXODEOXYRIBONUCLEASE III"/>
    <property type="match status" value="1"/>
</dbReference>
<evidence type="ECO:0000256" key="4">
    <source>
        <dbReference type="ARBA" id="ARBA00022801"/>
    </source>
</evidence>
<reference evidence="9" key="1">
    <citation type="submission" date="2017-01" db="EMBL/GenBank/DDBJ databases">
        <authorList>
            <person name="Varghese N."/>
            <person name="Submissions S."/>
        </authorList>
    </citation>
    <scope>NUCLEOTIDE SEQUENCE [LARGE SCALE GENOMIC DNA]</scope>
    <source>
        <strain evidence="9">DSM 24913</strain>
    </source>
</reference>
<dbReference type="Proteomes" id="UP000185639">
    <property type="component" value="Unassembled WGS sequence"/>
</dbReference>
<evidence type="ECO:0000256" key="3">
    <source>
        <dbReference type="ARBA" id="ARBA00022723"/>
    </source>
</evidence>
<feature type="domain" description="Endonuclease/exonuclease/phosphatase" evidence="7">
    <location>
        <begin position="16"/>
        <end position="237"/>
    </location>
</feature>
<dbReference type="GO" id="GO:0046872">
    <property type="term" value="F:metal ion binding"/>
    <property type="evidence" value="ECO:0007669"/>
    <property type="project" value="UniProtKB-KW"/>
</dbReference>
<keyword evidence="3" id="KW-0479">Metal-binding</keyword>
<dbReference type="InterPro" id="IPR037493">
    <property type="entry name" value="ExoIII-like"/>
</dbReference>
<dbReference type="Pfam" id="PF03372">
    <property type="entry name" value="Exo_endo_phos"/>
    <property type="match status" value="1"/>
</dbReference>
<accession>A0A1N7P395</accession>
<dbReference type="OrthoDB" id="9803914at2"/>
<protein>
    <submittedName>
        <fullName evidence="8">Exodeoxyribonuclease-3</fullName>
    </submittedName>
</protein>
<evidence type="ECO:0000313" key="8">
    <source>
        <dbReference type="EMBL" id="SIT05105.1"/>
    </source>
</evidence>
<gene>
    <name evidence="8" type="ORF">SAMN05421686_108114</name>
</gene>
<evidence type="ECO:0000313" key="9">
    <source>
        <dbReference type="Proteomes" id="UP000185639"/>
    </source>
</evidence>
<dbReference type="PANTHER" id="PTHR43250:SF2">
    <property type="entry name" value="EXODEOXYRIBONUCLEASE III"/>
    <property type="match status" value="1"/>
</dbReference>
<dbReference type="NCBIfam" id="TIGR00633">
    <property type="entry name" value="xth"/>
    <property type="match status" value="1"/>
</dbReference>
<dbReference type="RefSeq" id="WP_076516892.1">
    <property type="nucleotide sequence ID" value="NZ_FTOH01000008.1"/>
</dbReference>